<dbReference type="GO" id="GO:0046872">
    <property type="term" value="F:metal ion binding"/>
    <property type="evidence" value="ECO:0007669"/>
    <property type="project" value="UniProtKB-KW"/>
</dbReference>
<dbReference type="Proteomes" id="UP000037510">
    <property type="component" value="Unassembled WGS sequence"/>
</dbReference>
<keyword evidence="5" id="KW-0349">Heme</keyword>
<evidence type="ECO:0000259" key="12">
    <source>
        <dbReference type="Pfam" id="PF02898"/>
    </source>
</evidence>
<keyword evidence="11" id="KW-0408">Iron</keyword>
<dbReference type="STRING" id="104452.A0A0L7KQD1"/>
<keyword evidence="14" id="KW-1185">Reference proteome</keyword>
<feature type="non-terminal residue" evidence="13">
    <location>
        <position position="1"/>
    </location>
</feature>
<feature type="non-terminal residue" evidence="13">
    <location>
        <position position="80"/>
    </location>
</feature>
<evidence type="ECO:0000256" key="7">
    <source>
        <dbReference type="ARBA" id="ARBA00022723"/>
    </source>
</evidence>
<evidence type="ECO:0000256" key="6">
    <source>
        <dbReference type="ARBA" id="ARBA00022643"/>
    </source>
</evidence>
<comment type="cofactor">
    <cofactor evidence="2">
        <name>heme b</name>
        <dbReference type="ChEBI" id="CHEBI:60344"/>
    </cofactor>
</comment>
<proteinExistence type="inferred from homology"/>
<evidence type="ECO:0000256" key="9">
    <source>
        <dbReference type="ARBA" id="ARBA00022860"/>
    </source>
</evidence>
<evidence type="ECO:0000313" key="14">
    <source>
        <dbReference type="Proteomes" id="UP000037510"/>
    </source>
</evidence>
<evidence type="ECO:0000313" key="13">
    <source>
        <dbReference type="EMBL" id="KOB65149.1"/>
    </source>
</evidence>
<dbReference type="InterPro" id="IPR004030">
    <property type="entry name" value="NOS_N"/>
</dbReference>
<dbReference type="PANTHER" id="PTHR43410">
    <property type="entry name" value="NITRIC OXIDE SYNTHASE OXYGENASE"/>
    <property type="match status" value="1"/>
</dbReference>
<evidence type="ECO:0000256" key="5">
    <source>
        <dbReference type="ARBA" id="ARBA00022617"/>
    </source>
</evidence>
<organism evidence="13 14">
    <name type="scientific">Operophtera brumata</name>
    <name type="common">Winter moth</name>
    <name type="synonym">Phalaena brumata</name>
    <dbReference type="NCBI Taxonomy" id="104452"/>
    <lineage>
        <taxon>Eukaryota</taxon>
        <taxon>Metazoa</taxon>
        <taxon>Ecdysozoa</taxon>
        <taxon>Arthropoda</taxon>
        <taxon>Hexapoda</taxon>
        <taxon>Insecta</taxon>
        <taxon>Pterygota</taxon>
        <taxon>Neoptera</taxon>
        <taxon>Endopterygota</taxon>
        <taxon>Lepidoptera</taxon>
        <taxon>Glossata</taxon>
        <taxon>Ditrysia</taxon>
        <taxon>Geometroidea</taxon>
        <taxon>Geometridae</taxon>
        <taxon>Larentiinae</taxon>
        <taxon>Operophtera</taxon>
    </lineage>
</organism>
<feature type="domain" description="Nitric oxide synthase (NOS)" evidence="12">
    <location>
        <begin position="26"/>
        <end position="80"/>
    </location>
</feature>
<comment type="cofactor">
    <cofactor evidence="1">
        <name>FMN</name>
        <dbReference type="ChEBI" id="CHEBI:58210"/>
    </cofactor>
</comment>
<dbReference type="EMBL" id="JTDY01007509">
    <property type="protein sequence ID" value="KOB65149.1"/>
    <property type="molecule type" value="Genomic_DNA"/>
</dbReference>
<keyword evidence="10" id="KW-0560">Oxidoreductase</keyword>
<name>A0A0L7KQD1_OPEBR</name>
<dbReference type="InterPro" id="IPR044943">
    <property type="entry name" value="NOS_dom_1"/>
</dbReference>
<dbReference type="PANTHER" id="PTHR43410:SF1">
    <property type="entry name" value="NITRIC OXIDE SYNTHASE"/>
    <property type="match status" value="1"/>
</dbReference>
<evidence type="ECO:0000256" key="3">
    <source>
        <dbReference type="ARBA" id="ARBA00006267"/>
    </source>
</evidence>
<accession>A0A0L7KQD1</accession>
<dbReference type="AlphaFoldDB" id="A0A0L7KQD1"/>
<reference evidence="13 14" key="1">
    <citation type="journal article" date="2015" name="Genome Biol. Evol.">
        <title>The genome of winter moth (Operophtera brumata) provides a genomic perspective on sexual dimorphism and phenology.</title>
        <authorList>
            <person name="Derks M.F."/>
            <person name="Smit S."/>
            <person name="Salis L."/>
            <person name="Schijlen E."/>
            <person name="Bossers A."/>
            <person name="Mateman C."/>
            <person name="Pijl A.S."/>
            <person name="de Ridder D."/>
            <person name="Groenen M.A."/>
            <person name="Visser M.E."/>
            <person name="Megens H.J."/>
        </authorList>
    </citation>
    <scope>NUCLEOTIDE SEQUENCE [LARGE SCALE GENOMIC DNA]</scope>
    <source>
        <strain evidence="13">WM2013NL</strain>
        <tissue evidence="13">Head and thorax</tissue>
    </source>
</reference>
<dbReference type="GO" id="GO:0004517">
    <property type="term" value="F:nitric-oxide synthase activity"/>
    <property type="evidence" value="ECO:0007669"/>
    <property type="project" value="UniProtKB-EC"/>
</dbReference>
<evidence type="ECO:0000256" key="4">
    <source>
        <dbReference type="ARBA" id="ARBA00012989"/>
    </source>
</evidence>
<evidence type="ECO:0000256" key="10">
    <source>
        <dbReference type="ARBA" id="ARBA00023002"/>
    </source>
</evidence>
<dbReference type="EC" id="1.14.13.39" evidence="4"/>
<dbReference type="InterPro" id="IPR050607">
    <property type="entry name" value="NOS"/>
</dbReference>
<dbReference type="InterPro" id="IPR036119">
    <property type="entry name" value="NOS_N_sf"/>
</dbReference>
<keyword evidence="6" id="KW-0285">Flavoprotein</keyword>
<gene>
    <name evidence="13" type="ORF">OBRU01_23090</name>
</gene>
<keyword evidence="8" id="KW-0521">NADP</keyword>
<protein>
    <recommendedName>
        <fullName evidence="4">nitric-oxide synthase (NADPH)</fullName>
        <ecNumber evidence="4">1.14.13.39</ecNumber>
    </recommendedName>
</protein>
<keyword evidence="9" id="KW-0112">Calmodulin-binding</keyword>
<dbReference type="Pfam" id="PF02898">
    <property type="entry name" value="NO_synthase"/>
    <property type="match status" value="1"/>
</dbReference>
<dbReference type="GO" id="GO:0006809">
    <property type="term" value="P:nitric oxide biosynthetic process"/>
    <property type="evidence" value="ECO:0007669"/>
    <property type="project" value="InterPro"/>
</dbReference>
<keyword evidence="7" id="KW-0479">Metal-binding</keyword>
<evidence type="ECO:0000256" key="1">
    <source>
        <dbReference type="ARBA" id="ARBA00001917"/>
    </source>
</evidence>
<comment type="caution">
    <text evidence="13">The sequence shown here is derived from an EMBL/GenBank/DDBJ whole genome shotgun (WGS) entry which is preliminary data.</text>
</comment>
<dbReference type="Gene3D" id="3.90.340.10">
    <property type="entry name" value="Nitric Oxide Synthase, Chain A, domain 1"/>
    <property type="match status" value="1"/>
</dbReference>
<evidence type="ECO:0000256" key="2">
    <source>
        <dbReference type="ARBA" id="ARBA00001970"/>
    </source>
</evidence>
<dbReference type="SUPFAM" id="SSF56512">
    <property type="entry name" value="Nitric oxide (NO) synthase oxygenase domain"/>
    <property type="match status" value="1"/>
</dbReference>
<evidence type="ECO:0000256" key="8">
    <source>
        <dbReference type="ARBA" id="ARBA00022857"/>
    </source>
</evidence>
<dbReference type="GO" id="GO:0005516">
    <property type="term" value="F:calmodulin binding"/>
    <property type="evidence" value="ECO:0007669"/>
    <property type="project" value="UniProtKB-KW"/>
</dbReference>
<keyword evidence="6" id="KW-0288">FMN</keyword>
<sequence length="80" mass="9150">NTKCNDKVCQSSIMDIPNRGDTPRTKEEVYGDAHVFLGQYFASIRRENSEAHKSRLNEVKQELKDRGTYQLKTSELVFGA</sequence>
<evidence type="ECO:0000256" key="11">
    <source>
        <dbReference type="ARBA" id="ARBA00023004"/>
    </source>
</evidence>
<comment type="similarity">
    <text evidence="3">Belongs to the NOS family.</text>
</comment>